<evidence type="ECO:0000256" key="2">
    <source>
        <dbReference type="ARBA" id="ARBA00022448"/>
    </source>
</evidence>
<dbReference type="PANTHER" id="PTHR23130:SF171">
    <property type="entry name" value="OS01G0895300 PROTEIN"/>
    <property type="match status" value="1"/>
</dbReference>
<dbReference type="Proteomes" id="UP001634394">
    <property type="component" value="Unassembled WGS sequence"/>
</dbReference>
<keyword evidence="12" id="KW-1185">Reference proteome</keyword>
<accession>A0ABD3TWN5</accession>
<evidence type="ECO:0000259" key="10">
    <source>
        <dbReference type="PROSITE" id="PS50939"/>
    </source>
</evidence>
<organism evidence="11 12">
    <name type="scientific">Sinanodonta woodiana</name>
    <name type="common">Chinese pond mussel</name>
    <name type="synonym">Anodonta woodiana</name>
    <dbReference type="NCBI Taxonomy" id="1069815"/>
    <lineage>
        <taxon>Eukaryota</taxon>
        <taxon>Metazoa</taxon>
        <taxon>Spiralia</taxon>
        <taxon>Lophotrochozoa</taxon>
        <taxon>Mollusca</taxon>
        <taxon>Bivalvia</taxon>
        <taxon>Autobranchia</taxon>
        <taxon>Heteroconchia</taxon>
        <taxon>Palaeoheterodonta</taxon>
        <taxon>Unionida</taxon>
        <taxon>Unionoidea</taxon>
        <taxon>Unionidae</taxon>
        <taxon>Unioninae</taxon>
        <taxon>Sinanodonta</taxon>
    </lineage>
</organism>
<evidence type="ECO:0000256" key="6">
    <source>
        <dbReference type="ARBA" id="ARBA00022989"/>
    </source>
</evidence>
<dbReference type="PROSITE" id="PS50939">
    <property type="entry name" value="CYTOCHROME_B561"/>
    <property type="match status" value="1"/>
</dbReference>
<feature type="domain" description="DOMON" evidence="9">
    <location>
        <begin position="46"/>
        <end position="178"/>
    </location>
</feature>
<dbReference type="SUPFAM" id="SSF81442">
    <property type="entry name" value="Cytochrome c oxidase subunit I-like"/>
    <property type="match status" value="1"/>
</dbReference>
<evidence type="ECO:0000313" key="11">
    <source>
        <dbReference type="EMBL" id="KAL3841487.1"/>
    </source>
</evidence>
<keyword evidence="7 8" id="KW-0472">Membrane</keyword>
<dbReference type="EMBL" id="JBJQND010000017">
    <property type="protein sequence ID" value="KAL3841487.1"/>
    <property type="molecule type" value="Genomic_DNA"/>
</dbReference>
<dbReference type="Gene3D" id="1.20.120.1770">
    <property type="match status" value="1"/>
</dbReference>
<comment type="subcellular location">
    <subcellularLocation>
        <location evidence="1">Membrane</location>
    </subcellularLocation>
</comment>
<evidence type="ECO:0000256" key="3">
    <source>
        <dbReference type="ARBA" id="ARBA00022692"/>
    </source>
</evidence>
<dbReference type="InterPro" id="IPR036927">
    <property type="entry name" value="Cyt_c_oxase-like_su1_sf"/>
</dbReference>
<dbReference type="Pfam" id="PF03188">
    <property type="entry name" value="Cytochrom_B561"/>
    <property type="match status" value="1"/>
</dbReference>
<comment type="caution">
    <text evidence="11">The sequence shown here is derived from an EMBL/GenBank/DDBJ whole genome shotgun (WGS) entry which is preliminary data.</text>
</comment>
<dbReference type="InterPro" id="IPR005018">
    <property type="entry name" value="DOMON_domain"/>
</dbReference>
<name>A0ABD3TWN5_SINWO</name>
<evidence type="ECO:0000259" key="9">
    <source>
        <dbReference type="PROSITE" id="PS50836"/>
    </source>
</evidence>
<feature type="transmembrane region" description="Helical" evidence="8">
    <location>
        <begin position="422"/>
        <end position="444"/>
    </location>
</feature>
<dbReference type="SMART" id="SM00665">
    <property type="entry name" value="B561"/>
    <property type="match status" value="1"/>
</dbReference>
<protein>
    <recommendedName>
        <fullName evidence="13">Cytochrome b561 domain-containing protein</fullName>
    </recommendedName>
</protein>
<feature type="non-terminal residue" evidence="11">
    <location>
        <position position="1"/>
    </location>
</feature>
<gene>
    <name evidence="11" type="ORF">ACJMK2_019625</name>
</gene>
<evidence type="ECO:0000256" key="4">
    <source>
        <dbReference type="ARBA" id="ARBA00022729"/>
    </source>
</evidence>
<keyword evidence="4" id="KW-0732">Signal</keyword>
<dbReference type="InterPro" id="IPR006593">
    <property type="entry name" value="Cyt_b561/ferric_Rdtase_TM"/>
</dbReference>
<evidence type="ECO:0000256" key="5">
    <source>
        <dbReference type="ARBA" id="ARBA00022982"/>
    </source>
</evidence>
<keyword evidence="3 8" id="KW-0812">Transmembrane</keyword>
<dbReference type="AlphaFoldDB" id="A0ABD3TWN5"/>
<dbReference type="PROSITE" id="PS50836">
    <property type="entry name" value="DOMON"/>
    <property type="match status" value="1"/>
</dbReference>
<feature type="transmembrane region" description="Helical" evidence="8">
    <location>
        <begin position="331"/>
        <end position="354"/>
    </location>
</feature>
<proteinExistence type="predicted"/>
<keyword evidence="5" id="KW-0249">Electron transport</keyword>
<feature type="transmembrane region" description="Helical" evidence="8">
    <location>
        <begin position="221"/>
        <end position="242"/>
    </location>
</feature>
<dbReference type="GO" id="GO:0016020">
    <property type="term" value="C:membrane"/>
    <property type="evidence" value="ECO:0007669"/>
    <property type="project" value="UniProtKB-SubCell"/>
</dbReference>
<reference evidence="11 12" key="1">
    <citation type="submission" date="2024-11" db="EMBL/GenBank/DDBJ databases">
        <title>Chromosome-level genome assembly of the freshwater bivalve Anodonta woodiana.</title>
        <authorList>
            <person name="Chen X."/>
        </authorList>
    </citation>
    <scope>NUCLEOTIDE SEQUENCE [LARGE SCALE GENOMIC DNA]</scope>
    <source>
        <strain evidence="11">MN2024</strain>
        <tissue evidence="11">Gills</tissue>
    </source>
</reference>
<keyword evidence="2" id="KW-0813">Transport</keyword>
<feature type="domain" description="Cytochrome b561" evidence="10">
    <location>
        <begin position="190"/>
        <end position="387"/>
    </location>
</feature>
<evidence type="ECO:0008006" key="13">
    <source>
        <dbReference type="Google" id="ProtNLM"/>
    </source>
</evidence>
<evidence type="ECO:0000256" key="8">
    <source>
        <dbReference type="SAM" id="Phobius"/>
    </source>
</evidence>
<feature type="transmembrane region" description="Helical" evidence="8">
    <location>
        <begin position="263"/>
        <end position="281"/>
    </location>
</feature>
<evidence type="ECO:0000313" key="12">
    <source>
        <dbReference type="Proteomes" id="UP001634394"/>
    </source>
</evidence>
<feature type="transmembrane region" description="Helical" evidence="8">
    <location>
        <begin position="301"/>
        <end position="319"/>
    </location>
</feature>
<sequence length="447" mass="49603">AALTHINNDTKTTVNMVWKAPAVSVDTVVFFHDPACGQTKGCLHDSTFLITWQDKGGSSVDFEMKAHIPDTDNYWMSLCFSYDKKMGSDSCADCSIESGAVNAYSSYNPKKSNELLDNSKFGITGMAGGSVVDGVFTCSFSRAKTFTNFSSGRKKRATASTTTFFDLNEDWYLLFAQGKGPARAKQEHTIDPMFSKVKADLQSVMDLKAYSKNVDLTKVHGSLMIVAWILLASIGTVMARFYKPVWPDSKLFGEKVWFQIHRACMVVLLVLVIASFIIIFVKAGGYSETGGWTNFQKAHPILGIIVMVLTIINPVMAIFRPRPDAPRRKIFNIAHFGVGTAAFLFSIINMFIGVGLKMLSKKMENVLWAYVAWFIVIMITLEIYDFVHNRKGNDVDHYELTNTAEKQPSGGSSLNTLKWKPWILSVHVVVVFGLTIALIVLGILDDA</sequence>
<evidence type="ECO:0000256" key="7">
    <source>
        <dbReference type="ARBA" id="ARBA00023136"/>
    </source>
</evidence>
<dbReference type="PANTHER" id="PTHR23130">
    <property type="entry name" value="CYTOCHROME B561 AND DOMON DOMAIN-CONTAINING PROTEIN"/>
    <property type="match status" value="1"/>
</dbReference>
<feature type="transmembrane region" description="Helical" evidence="8">
    <location>
        <begin position="366"/>
        <end position="384"/>
    </location>
</feature>
<keyword evidence="6 8" id="KW-1133">Transmembrane helix</keyword>
<evidence type="ECO:0000256" key="1">
    <source>
        <dbReference type="ARBA" id="ARBA00004370"/>
    </source>
</evidence>
<dbReference type="Pfam" id="PF03351">
    <property type="entry name" value="DOMON"/>
    <property type="match status" value="1"/>
</dbReference>
<dbReference type="CDD" id="cd08760">
    <property type="entry name" value="Cyt_b561_FRRS1_like"/>
    <property type="match status" value="1"/>
</dbReference>